<dbReference type="GO" id="GO:0019706">
    <property type="term" value="F:protein-cysteine S-palmitoyltransferase activity"/>
    <property type="evidence" value="ECO:0007669"/>
    <property type="project" value="UniProtKB-EC"/>
</dbReference>
<keyword evidence="3 8" id="KW-0812">Transmembrane</keyword>
<evidence type="ECO:0000256" key="1">
    <source>
        <dbReference type="ARBA" id="ARBA00004141"/>
    </source>
</evidence>
<dbReference type="PANTHER" id="PTHR22883:SF23">
    <property type="entry name" value="PALMITOYLTRANSFERASE ZDHHC6"/>
    <property type="match status" value="1"/>
</dbReference>
<evidence type="ECO:0000256" key="8">
    <source>
        <dbReference type="RuleBase" id="RU079119"/>
    </source>
</evidence>
<dbReference type="PANTHER" id="PTHR22883">
    <property type="entry name" value="ZINC FINGER DHHC DOMAIN CONTAINING PROTEIN"/>
    <property type="match status" value="1"/>
</dbReference>
<dbReference type="EC" id="2.3.1.225" evidence="8"/>
<protein>
    <recommendedName>
        <fullName evidence="8">Palmitoyltransferase</fullName>
        <ecNumber evidence="8">2.3.1.225</ecNumber>
    </recommendedName>
</protein>
<dbReference type="GO" id="GO:0005783">
    <property type="term" value="C:endoplasmic reticulum"/>
    <property type="evidence" value="ECO:0007669"/>
    <property type="project" value="TreeGrafter"/>
</dbReference>
<comment type="subcellular location">
    <subcellularLocation>
        <location evidence="1">Membrane</location>
        <topology evidence="1">Multi-pass membrane protein</topology>
    </subcellularLocation>
</comment>
<keyword evidence="4 8" id="KW-1133">Transmembrane helix</keyword>
<organism evidence="10 11">
    <name type="scientific">Prymnesium parvum</name>
    <name type="common">Toxic golden alga</name>
    <dbReference type="NCBI Taxonomy" id="97485"/>
    <lineage>
        <taxon>Eukaryota</taxon>
        <taxon>Haptista</taxon>
        <taxon>Haptophyta</taxon>
        <taxon>Prymnesiophyceae</taxon>
        <taxon>Prymnesiales</taxon>
        <taxon>Prymnesiaceae</taxon>
        <taxon>Prymnesium</taxon>
    </lineage>
</organism>
<evidence type="ECO:0000259" key="9">
    <source>
        <dbReference type="Pfam" id="PF01529"/>
    </source>
</evidence>
<dbReference type="GO" id="GO:0006612">
    <property type="term" value="P:protein targeting to membrane"/>
    <property type="evidence" value="ECO:0007669"/>
    <property type="project" value="TreeGrafter"/>
</dbReference>
<gene>
    <name evidence="10" type="ORF">AB1Y20_019690</name>
</gene>
<evidence type="ECO:0000256" key="3">
    <source>
        <dbReference type="ARBA" id="ARBA00022692"/>
    </source>
</evidence>
<keyword evidence="5 8" id="KW-0472">Membrane</keyword>
<dbReference type="InterPro" id="IPR001594">
    <property type="entry name" value="Palmitoyltrfase_DHHC"/>
</dbReference>
<comment type="catalytic activity">
    <reaction evidence="8">
        <text>L-cysteinyl-[protein] + hexadecanoyl-CoA = S-hexadecanoyl-L-cysteinyl-[protein] + CoA</text>
        <dbReference type="Rhea" id="RHEA:36683"/>
        <dbReference type="Rhea" id="RHEA-COMP:10131"/>
        <dbReference type="Rhea" id="RHEA-COMP:11032"/>
        <dbReference type="ChEBI" id="CHEBI:29950"/>
        <dbReference type="ChEBI" id="CHEBI:57287"/>
        <dbReference type="ChEBI" id="CHEBI:57379"/>
        <dbReference type="ChEBI" id="CHEBI:74151"/>
        <dbReference type="EC" id="2.3.1.225"/>
    </reaction>
</comment>
<keyword evidence="6 8" id="KW-0012">Acyltransferase</keyword>
<dbReference type="InterPro" id="IPR039859">
    <property type="entry name" value="PFA4/ZDH16/20/ERF2-like"/>
</dbReference>
<keyword evidence="11" id="KW-1185">Reference proteome</keyword>
<reference evidence="10 11" key="1">
    <citation type="journal article" date="2024" name="Science">
        <title>Giant polyketide synthase enzymes in the biosynthesis of giant marine polyether toxins.</title>
        <authorList>
            <person name="Fallon T.R."/>
            <person name="Shende V.V."/>
            <person name="Wierzbicki I.H."/>
            <person name="Pendleton A.L."/>
            <person name="Watervoot N.F."/>
            <person name="Auber R.P."/>
            <person name="Gonzalez D.J."/>
            <person name="Wisecaver J.H."/>
            <person name="Moore B.S."/>
        </authorList>
    </citation>
    <scope>NUCLEOTIDE SEQUENCE [LARGE SCALE GENOMIC DNA]</scope>
    <source>
        <strain evidence="10 11">12B1</strain>
    </source>
</reference>
<evidence type="ECO:0000256" key="7">
    <source>
        <dbReference type="ARBA" id="ARBA00038298"/>
    </source>
</evidence>
<sequence>MAQWLRKALLPNATPAAPSLPENADLIAHLPPMPAAEVWTRRKERGLSLSLVLASGGSLAALAYLMVDVSRRLAAVPPAWCGGLLAPVAVGGAAALLCELRLLFGDPGVIRRSVQNCLPLPAEAVAYAEAAQAGVQPRGGKPSIAAANLTASDGRSFCVRCCVWRPAPAKLKAVCPRQLPLAQLCEVDENREAMSHHCSVCAHCVARFDHHCGVLGVCITEANMLPFLGLLVLGVAGVIYTVVVLPIVLPAICLYFAGLQWVALGFLIVDALALGRLFAWVRRPGAIEECISNAFVHLIGVKL</sequence>
<feature type="transmembrane region" description="Helical" evidence="8">
    <location>
        <begin position="254"/>
        <end position="274"/>
    </location>
</feature>
<dbReference type="Pfam" id="PF01529">
    <property type="entry name" value="DHHC"/>
    <property type="match status" value="1"/>
</dbReference>
<evidence type="ECO:0000256" key="2">
    <source>
        <dbReference type="ARBA" id="ARBA00022679"/>
    </source>
</evidence>
<comment type="caution">
    <text evidence="10">The sequence shown here is derived from an EMBL/GenBank/DDBJ whole genome shotgun (WGS) entry which is preliminary data.</text>
</comment>
<dbReference type="Proteomes" id="UP001515480">
    <property type="component" value="Unassembled WGS sequence"/>
</dbReference>
<dbReference type="GO" id="GO:0005794">
    <property type="term" value="C:Golgi apparatus"/>
    <property type="evidence" value="ECO:0007669"/>
    <property type="project" value="TreeGrafter"/>
</dbReference>
<dbReference type="PROSITE" id="PS50216">
    <property type="entry name" value="DHHC"/>
    <property type="match status" value="1"/>
</dbReference>
<feature type="domain" description="Palmitoyltransferase DHHC" evidence="9">
    <location>
        <begin position="190"/>
        <end position="251"/>
    </location>
</feature>
<name>A0AB34JT44_PRYPA</name>
<dbReference type="AlphaFoldDB" id="A0AB34JT44"/>
<accession>A0AB34JT44</accession>
<evidence type="ECO:0000256" key="6">
    <source>
        <dbReference type="ARBA" id="ARBA00023315"/>
    </source>
</evidence>
<evidence type="ECO:0000256" key="5">
    <source>
        <dbReference type="ARBA" id="ARBA00023136"/>
    </source>
</evidence>
<feature type="transmembrane region" description="Helical" evidence="8">
    <location>
        <begin position="79"/>
        <end position="104"/>
    </location>
</feature>
<evidence type="ECO:0000313" key="10">
    <source>
        <dbReference type="EMBL" id="KAL1524810.1"/>
    </source>
</evidence>
<feature type="transmembrane region" description="Helical" evidence="8">
    <location>
        <begin position="47"/>
        <end position="67"/>
    </location>
</feature>
<feature type="transmembrane region" description="Helical" evidence="8">
    <location>
        <begin position="227"/>
        <end position="248"/>
    </location>
</feature>
<comment type="similarity">
    <text evidence="7">Belongs to the DHHC palmitoyltransferase family. PFA5 subfamily.</text>
</comment>
<evidence type="ECO:0000313" key="11">
    <source>
        <dbReference type="Proteomes" id="UP001515480"/>
    </source>
</evidence>
<comment type="domain">
    <text evidence="8">The DHHC domain is required for palmitoyltransferase activity.</text>
</comment>
<dbReference type="GO" id="GO:0016020">
    <property type="term" value="C:membrane"/>
    <property type="evidence" value="ECO:0007669"/>
    <property type="project" value="UniProtKB-SubCell"/>
</dbReference>
<keyword evidence="2 8" id="KW-0808">Transferase</keyword>
<dbReference type="EMBL" id="JBGBPQ010000005">
    <property type="protein sequence ID" value="KAL1524810.1"/>
    <property type="molecule type" value="Genomic_DNA"/>
</dbReference>
<evidence type="ECO:0000256" key="4">
    <source>
        <dbReference type="ARBA" id="ARBA00022989"/>
    </source>
</evidence>
<proteinExistence type="inferred from homology"/>